<comment type="caution">
    <text evidence="1">The sequence shown here is derived from an EMBL/GenBank/DDBJ whole genome shotgun (WGS) entry which is preliminary data.</text>
</comment>
<evidence type="ECO:0000313" key="1">
    <source>
        <dbReference type="EMBL" id="KAA0023825.1"/>
    </source>
</evidence>
<proteinExistence type="predicted"/>
<dbReference type="OrthoDB" id="4773374at2"/>
<evidence type="ECO:0000313" key="2">
    <source>
        <dbReference type="Proteomes" id="UP000322244"/>
    </source>
</evidence>
<dbReference type="AlphaFoldDB" id="A0A5A7SH58"/>
<gene>
    <name evidence="1" type="ORF">FOY51_04300</name>
</gene>
<organism evidence="1 2">
    <name type="scientific">Antrihabitans cavernicola</name>
    <dbReference type="NCBI Taxonomy" id="2495913"/>
    <lineage>
        <taxon>Bacteria</taxon>
        <taxon>Bacillati</taxon>
        <taxon>Actinomycetota</taxon>
        <taxon>Actinomycetes</taxon>
        <taxon>Mycobacteriales</taxon>
        <taxon>Nocardiaceae</taxon>
        <taxon>Antrihabitans</taxon>
    </lineage>
</organism>
<reference evidence="1 2" key="1">
    <citation type="submission" date="2019-07" db="EMBL/GenBank/DDBJ databases">
        <title>Rhodococcus cavernicolus sp. nov., isolated from a cave.</title>
        <authorList>
            <person name="Lee S.D."/>
        </authorList>
    </citation>
    <scope>NUCLEOTIDE SEQUENCE [LARGE SCALE GENOMIC DNA]</scope>
    <source>
        <strain evidence="1 2">C1-24</strain>
    </source>
</reference>
<accession>A0A5A7SH58</accession>
<protein>
    <submittedName>
        <fullName evidence="1">Uncharacterized protein</fullName>
    </submittedName>
</protein>
<name>A0A5A7SH58_9NOCA</name>
<dbReference type="EMBL" id="VLNY01000002">
    <property type="protein sequence ID" value="KAA0023825.1"/>
    <property type="molecule type" value="Genomic_DNA"/>
</dbReference>
<sequence>MSRRFWPVRVRVGRATVVACAALLIVGTAYGPAKVASALGLHQAPAPAPESVGYLPPPFPVVVKSPTVRLTNLQKVVVNHPIPLTNGAASPPDTIYLRFNEVDLDNLTITELQPRAPQEPLYSFEIANRGSGAETAAIGNKTATTELWGKVNSLKICITAQTLATVVNTYAGVLGGRLDSLLQLIGSIFAPFANSPLGPVGPCVQLTALLPVLEVLIDYGVPLPNVLPVTDLDVNVYALSVATSPDSPSIKLPKAEVRGLP</sequence>
<dbReference type="Proteomes" id="UP000322244">
    <property type="component" value="Unassembled WGS sequence"/>
</dbReference>
<dbReference type="RefSeq" id="WP_149428985.1">
    <property type="nucleotide sequence ID" value="NZ_VLNY01000002.1"/>
</dbReference>
<keyword evidence="2" id="KW-1185">Reference proteome</keyword>